<keyword evidence="4" id="KW-0378">Hydrolase</keyword>
<name>A0A3L9L7X5_9MICC</name>
<dbReference type="PANTHER" id="PTHR43689:SF8">
    <property type="entry name" value="ALPHA_BETA-HYDROLASES SUPERFAMILY PROTEIN"/>
    <property type="match status" value="1"/>
</dbReference>
<dbReference type="InterPro" id="IPR029058">
    <property type="entry name" value="AB_hydrolase_fold"/>
</dbReference>
<dbReference type="Proteomes" id="UP000277871">
    <property type="component" value="Unassembled WGS sequence"/>
</dbReference>
<feature type="transmembrane region" description="Helical" evidence="2">
    <location>
        <begin position="46"/>
        <end position="67"/>
    </location>
</feature>
<comment type="caution">
    <text evidence="4">The sequence shown here is derived from an EMBL/GenBank/DDBJ whole genome shotgun (WGS) entry which is preliminary data.</text>
</comment>
<dbReference type="Gene3D" id="3.40.50.1820">
    <property type="entry name" value="alpha/beta hydrolase"/>
    <property type="match status" value="1"/>
</dbReference>
<dbReference type="PANTHER" id="PTHR43689">
    <property type="entry name" value="HYDROLASE"/>
    <property type="match status" value="1"/>
</dbReference>
<organism evidence="4 5">
    <name type="scientific">Kocuria tytonicola</name>
    <dbReference type="NCBI Taxonomy" id="2055946"/>
    <lineage>
        <taxon>Bacteria</taxon>
        <taxon>Bacillati</taxon>
        <taxon>Actinomycetota</taxon>
        <taxon>Actinomycetes</taxon>
        <taxon>Micrococcales</taxon>
        <taxon>Micrococcaceae</taxon>
        <taxon>Kocuria</taxon>
    </lineage>
</organism>
<dbReference type="EMBL" id="RDEX01000001">
    <property type="protein sequence ID" value="RLY94825.1"/>
    <property type="molecule type" value="Genomic_DNA"/>
</dbReference>
<feature type="compositionally biased region" description="Basic residues" evidence="1">
    <location>
        <begin position="32"/>
        <end position="41"/>
    </location>
</feature>
<feature type="domain" description="AB hydrolase-1" evidence="3">
    <location>
        <begin position="112"/>
        <end position="356"/>
    </location>
</feature>
<protein>
    <submittedName>
        <fullName evidence="4">Alpha/beta hydrolase</fullName>
    </submittedName>
</protein>
<gene>
    <name evidence="4" type="ORF">EAE32_06740</name>
</gene>
<proteinExistence type="predicted"/>
<keyword evidence="2" id="KW-1133">Transmembrane helix</keyword>
<evidence type="ECO:0000256" key="1">
    <source>
        <dbReference type="SAM" id="MobiDB-lite"/>
    </source>
</evidence>
<evidence type="ECO:0000259" key="3">
    <source>
        <dbReference type="Pfam" id="PF12697"/>
    </source>
</evidence>
<dbReference type="GO" id="GO:0016787">
    <property type="term" value="F:hydrolase activity"/>
    <property type="evidence" value="ECO:0007669"/>
    <property type="project" value="UniProtKB-KW"/>
</dbReference>
<sequence length="381" mass="39376">MAAGRGSATTTTRGTAASRSGGSPSTAAARGNRGRGSRRPGRWTRLLRRAVVGVLVALLVLTAASVVGNTLTTPPETLDPDAGAYTQVDGAAVHYEHWAAPAGSTSAAAAPVVLLPGFAESTVAFRATAPLIAAQGREVYALDLPGVGYTRGGDTENLRSQADLVADTIRSLGLRRPVVVGHSLGAAVAGGTALWHPELVGGVVFADGDAQDLHLGDGTWRARIARLPHTTSVYRIVTRWTWLDRSALARSCGSACTAFDGEAGADLARAWLRPMTQGSMEHALLGSAGRSGILHLEPEQTRAIAVPRAIIWGAEDERSGGSLQDTRDRLGHPAERIIPGAAHNVMNAQPQAFADAVVALTDTFTRDPGSGCGGADCPAGR</sequence>
<dbReference type="AlphaFoldDB" id="A0A3L9L7X5"/>
<keyword evidence="5" id="KW-1185">Reference proteome</keyword>
<dbReference type="SUPFAM" id="SSF53474">
    <property type="entry name" value="alpha/beta-Hydrolases"/>
    <property type="match status" value="1"/>
</dbReference>
<keyword evidence="2" id="KW-0812">Transmembrane</keyword>
<dbReference type="InterPro" id="IPR000073">
    <property type="entry name" value="AB_hydrolase_1"/>
</dbReference>
<reference evidence="4 5" key="1">
    <citation type="submission" date="2018-10" db="EMBL/GenBank/DDBJ databases">
        <title>Kocuria tytonicola, new bacteria from the preen glands of American barn owls (Tyto furcata).</title>
        <authorList>
            <person name="Braun M.S."/>
            <person name="Wang E."/>
            <person name="Zimmermann S."/>
            <person name="Boutin S."/>
            <person name="Wagner H."/>
            <person name="Wink M."/>
        </authorList>
    </citation>
    <scope>NUCLEOTIDE SEQUENCE [LARGE SCALE GENOMIC DNA]</scope>
    <source>
        <strain evidence="4 5">473</strain>
    </source>
</reference>
<evidence type="ECO:0000313" key="4">
    <source>
        <dbReference type="EMBL" id="RLY94825.1"/>
    </source>
</evidence>
<accession>A0A3L9L7X5</accession>
<feature type="compositionally biased region" description="Low complexity" evidence="1">
    <location>
        <begin position="1"/>
        <end position="31"/>
    </location>
</feature>
<keyword evidence="2" id="KW-0472">Membrane</keyword>
<dbReference type="Pfam" id="PF12697">
    <property type="entry name" value="Abhydrolase_6"/>
    <property type="match status" value="1"/>
</dbReference>
<evidence type="ECO:0000313" key="5">
    <source>
        <dbReference type="Proteomes" id="UP000277871"/>
    </source>
</evidence>
<feature type="region of interest" description="Disordered" evidence="1">
    <location>
        <begin position="1"/>
        <end position="41"/>
    </location>
</feature>
<evidence type="ECO:0000256" key="2">
    <source>
        <dbReference type="SAM" id="Phobius"/>
    </source>
</evidence>